<name>A0A2P2J4I9_RHIMU</name>
<dbReference type="EMBL" id="GGEC01007887">
    <property type="protein sequence ID" value="MBW88370.1"/>
    <property type="molecule type" value="Transcribed_RNA"/>
</dbReference>
<dbReference type="AlphaFoldDB" id="A0A2P2J4I9"/>
<sequence>MQTNSFPDDLFIPFFASSFNASLSYNIPVIFTFSMYDPRGLAICPQLNSVE</sequence>
<reference evidence="1" key="1">
    <citation type="submission" date="2018-02" db="EMBL/GenBank/DDBJ databases">
        <title>Rhizophora mucronata_Transcriptome.</title>
        <authorList>
            <person name="Meera S.P."/>
            <person name="Sreeshan A."/>
            <person name="Augustine A."/>
        </authorList>
    </citation>
    <scope>NUCLEOTIDE SEQUENCE</scope>
    <source>
        <tissue evidence="1">Leaf</tissue>
    </source>
</reference>
<accession>A0A2P2J4I9</accession>
<proteinExistence type="predicted"/>
<organism evidence="1">
    <name type="scientific">Rhizophora mucronata</name>
    <name type="common">Asiatic mangrove</name>
    <dbReference type="NCBI Taxonomy" id="61149"/>
    <lineage>
        <taxon>Eukaryota</taxon>
        <taxon>Viridiplantae</taxon>
        <taxon>Streptophyta</taxon>
        <taxon>Embryophyta</taxon>
        <taxon>Tracheophyta</taxon>
        <taxon>Spermatophyta</taxon>
        <taxon>Magnoliopsida</taxon>
        <taxon>eudicotyledons</taxon>
        <taxon>Gunneridae</taxon>
        <taxon>Pentapetalae</taxon>
        <taxon>rosids</taxon>
        <taxon>fabids</taxon>
        <taxon>Malpighiales</taxon>
        <taxon>Rhizophoraceae</taxon>
        <taxon>Rhizophora</taxon>
    </lineage>
</organism>
<protein>
    <submittedName>
        <fullName evidence="1">Uncharacterized protein</fullName>
    </submittedName>
</protein>
<evidence type="ECO:0000313" key="1">
    <source>
        <dbReference type="EMBL" id="MBW88370.1"/>
    </source>
</evidence>